<dbReference type="SUPFAM" id="SSF52499">
    <property type="entry name" value="Isochorismatase-like hydrolases"/>
    <property type="match status" value="1"/>
</dbReference>
<keyword evidence="3" id="KW-0479">Metal-binding</keyword>
<proteinExistence type="inferred from homology"/>
<dbReference type="GO" id="GO:0008936">
    <property type="term" value="F:nicotinamidase activity"/>
    <property type="evidence" value="ECO:0007669"/>
    <property type="project" value="UniProtKB-EC"/>
</dbReference>
<dbReference type="EMBL" id="SUNH01000041">
    <property type="protein sequence ID" value="TJZ79868.1"/>
    <property type="molecule type" value="Genomic_DNA"/>
</dbReference>
<dbReference type="InterPro" id="IPR036380">
    <property type="entry name" value="Isochorismatase-like_sf"/>
</dbReference>
<evidence type="ECO:0000259" key="9">
    <source>
        <dbReference type="Pfam" id="PF00857"/>
    </source>
</evidence>
<reference evidence="10 11" key="1">
    <citation type="submission" date="2019-04" db="EMBL/GenBank/DDBJ databases">
        <authorList>
            <person name="Li J."/>
        </authorList>
    </citation>
    <scope>NUCLEOTIDE SEQUENCE [LARGE SCALE GENOMIC DNA]</scope>
    <source>
        <strain evidence="10 11">CCTCC AB2016182</strain>
    </source>
</reference>
<evidence type="ECO:0000256" key="4">
    <source>
        <dbReference type="ARBA" id="ARBA00022801"/>
    </source>
</evidence>
<evidence type="ECO:0000256" key="6">
    <source>
        <dbReference type="ARBA" id="ARBA00039017"/>
    </source>
</evidence>
<evidence type="ECO:0000256" key="3">
    <source>
        <dbReference type="ARBA" id="ARBA00022723"/>
    </source>
</evidence>
<evidence type="ECO:0000256" key="1">
    <source>
        <dbReference type="ARBA" id="ARBA00006336"/>
    </source>
</evidence>
<dbReference type="Proteomes" id="UP000306223">
    <property type="component" value="Unassembled WGS sequence"/>
</dbReference>
<dbReference type="EC" id="3.5.1.19" evidence="6"/>
<dbReference type="OrthoDB" id="9791276at2"/>
<evidence type="ECO:0000256" key="7">
    <source>
        <dbReference type="ARBA" id="ARBA00043224"/>
    </source>
</evidence>
<comment type="pathway">
    <text evidence="5">Cofactor biosynthesis; nicotinate biosynthesis; nicotinate from nicotinamide: step 1/1.</text>
</comment>
<gene>
    <name evidence="10" type="primary">pncA</name>
    <name evidence="10" type="ORF">FA740_17855</name>
</gene>
<keyword evidence="4 10" id="KW-0378">Hydrolase</keyword>
<accession>A0A4V6WIE8</accession>
<keyword evidence="2" id="KW-0662">Pyridine nucleotide biosynthesis</keyword>
<protein>
    <recommendedName>
        <fullName evidence="8">Nicotinamidase</fullName>
        <ecNumber evidence="6">3.5.1.19</ecNumber>
    </recommendedName>
    <alternativeName>
        <fullName evidence="7">Nicotinamide deamidase</fullName>
    </alternativeName>
</protein>
<dbReference type="AlphaFoldDB" id="A0A4V6WIE8"/>
<keyword evidence="11" id="KW-1185">Reference proteome</keyword>
<feature type="domain" description="Isochorismatase-like" evidence="9">
    <location>
        <begin position="4"/>
        <end position="191"/>
    </location>
</feature>
<name>A0A4V6WIE8_9RHOB</name>
<organism evidence="10 11">
    <name type="scientific">Paracoccus hibiscisoli</name>
    <dbReference type="NCBI Taxonomy" id="2023261"/>
    <lineage>
        <taxon>Bacteria</taxon>
        <taxon>Pseudomonadati</taxon>
        <taxon>Pseudomonadota</taxon>
        <taxon>Alphaproteobacteria</taxon>
        <taxon>Rhodobacterales</taxon>
        <taxon>Paracoccaceae</taxon>
        <taxon>Paracoccus</taxon>
    </lineage>
</organism>
<dbReference type="FunFam" id="3.40.50.850:FF:000006">
    <property type="entry name" value="Bifunctional pyrazinamidase/nicotinamidase"/>
    <property type="match status" value="1"/>
</dbReference>
<evidence type="ECO:0000256" key="8">
    <source>
        <dbReference type="ARBA" id="ARBA00072277"/>
    </source>
</evidence>
<dbReference type="Gene3D" id="3.40.50.850">
    <property type="entry name" value="Isochorismatase-like"/>
    <property type="match status" value="1"/>
</dbReference>
<evidence type="ECO:0000256" key="2">
    <source>
        <dbReference type="ARBA" id="ARBA00022642"/>
    </source>
</evidence>
<dbReference type="Pfam" id="PF00857">
    <property type="entry name" value="Isochorismatase"/>
    <property type="match status" value="1"/>
</dbReference>
<comment type="similarity">
    <text evidence="1">Belongs to the isochorismatase family.</text>
</comment>
<dbReference type="PANTHER" id="PTHR11080">
    <property type="entry name" value="PYRAZINAMIDASE/NICOTINAMIDASE"/>
    <property type="match status" value="1"/>
</dbReference>
<evidence type="ECO:0000313" key="10">
    <source>
        <dbReference type="EMBL" id="TJZ79868.1"/>
    </source>
</evidence>
<dbReference type="GO" id="GO:0019363">
    <property type="term" value="P:pyridine nucleotide biosynthetic process"/>
    <property type="evidence" value="ECO:0007669"/>
    <property type="project" value="UniProtKB-KW"/>
</dbReference>
<dbReference type="GO" id="GO:0046872">
    <property type="term" value="F:metal ion binding"/>
    <property type="evidence" value="ECO:0007669"/>
    <property type="project" value="UniProtKB-KW"/>
</dbReference>
<dbReference type="InterPro" id="IPR000868">
    <property type="entry name" value="Isochorismatase-like_dom"/>
</dbReference>
<evidence type="ECO:0000313" key="11">
    <source>
        <dbReference type="Proteomes" id="UP000306223"/>
    </source>
</evidence>
<dbReference type="RefSeq" id="WP_136858185.1">
    <property type="nucleotide sequence ID" value="NZ_SUNH01000041.1"/>
</dbReference>
<dbReference type="CDD" id="cd01011">
    <property type="entry name" value="nicotinamidase"/>
    <property type="match status" value="1"/>
</dbReference>
<dbReference type="InterPro" id="IPR052347">
    <property type="entry name" value="Isochorismatase_Nicotinamidase"/>
</dbReference>
<dbReference type="NCBIfam" id="NF008623">
    <property type="entry name" value="PRK11609.1"/>
    <property type="match status" value="1"/>
</dbReference>
<dbReference type="PANTHER" id="PTHR11080:SF2">
    <property type="entry name" value="LD05707P"/>
    <property type="match status" value="1"/>
</dbReference>
<sequence length="198" mass="21716">MSHVLIVVDLQQDFCPGGALAVPGGDEIVSSINGMMHLYESVVLTQDWHPLDHSSFAENHLGAEPYQVVPMPYGSQILWPCHCIAGTQGAEFHPDLDQSRADLILRKGFRREIDSYSAFFENDHRTPTGLASYLRERGLTHLSFAGLAEDFCVTWSAIDATRLGFKVRVISDACRAIDVNGSLAAARDGMRRAGVDLA</sequence>
<evidence type="ECO:0000256" key="5">
    <source>
        <dbReference type="ARBA" id="ARBA00037900"/>
    </source>
</evidence>
<comment type="caution">
    <text evidence="10">The sequence shown here is derived from an EMBL/GenBank/DDBJ whole genome shotgun (WGS) entry which is preliminary data.</text>
</comment>